<dbReference type="PANTHER" id="PTHR31973:SF189">
    <property type="entry name" value="TRANSPOSASE, MUDR, PLANT, MULE TRANSPOSASE DOMAIN PROTEIN-RELATED"/>
    <property type="match status" value="1"/>
</dbReference>
<evidence type="ECO:0000256" key="1">
    <source>
        <dbReference type="SAM" id="MobiDB-lite"/>
    </source>
</evidence>
<organism evidence="2 3">
    <name type="scientific">Solanum bulbocastanum</name>
    <name type="common">Wild potato</name>
    <dbReference type="NCBI Taxonomy" id="147425"/>
    <lineage>
        <taxon>Eukaryota</taxon>
        <taxon>Viridiplantae</taxon>
        <taxon>Streptophyta</taxon>
        <taxon>Embryophyta</taxon>
        <taxon>Tracheophyta</taxon>
        <taxon>Spermatophyta</taxon>
        <taxon>Magnoliopsida</taxon>
        <taxon>eudicotyledons</taxon>
        <taxon>Gunneridae</taxon>
        <taxon>Pentapetalae</taxon>
        <taxon>asterids</taxon>
        <taxon>lamiids</taxon>
        <taxon>Solanales</taxon>
        <taxon>Solanaceae</taxon>
        <taxon>Solanoideae</taxon>
        <taxon>Solaneae</taxon>
        <taxon>Solanum</taxon>
    </lineage>
</organism>
<feature type="compositionally biased region" description="Basic and acidic residues" evidence="1">
    <location>
        <begin position="190"/>
        <end position="200"/>
    </location>
</feature>
<evidence type="ECO:0000313" key="3">
    <source>
        <dbReference type="Proteomes" id="UP001371456"/>
    </source>
</evidence>
<comment type="caution">
    <text evidence="2">The sequence shown here is derived from an EMBL/GenBank/DDBJ whole genome shotgun (WGS) entry which is preliminary data.</text>
</comment>
<sequence length="244" mass="28764">MFNITNEYKDKLRYVGVQQLIVYVPTEKYYEIEVVEDSELDVDVENIIRMKESMVVIDEVATDCTSVDGTNNDIDIFTDNSEELEVLVQEKKRIIDCNLCDYKDLHRWKKKYLRMYICFEAIKNGFKNGLRPFTVLDGTFFMGKAKCLRYVQLELIEDVKDVLHNVMHKYCVRHIEANWRKKGMKSKLMSKMDKQCDNGKKQKKERHKTLIDEEDVEHSPTRSPNATTMEGFPLTSLQPSQDFY</sequence>
<accession>A0AAN8TR34</accession>
<dbReference type="Proteomes" id="UP001371456">
    <property type="component" value="Unassembled WGS sequence"/>
</dbReference>
<gene>
    <name evidence="2" type="ORF">RDI58_013527</name>
</gene>
<keyword evidence="3" id="KW-1185">Reference proteome</keyword>
<dbReference type="PANTHER" id="PTHR31973">
    <property type="entry name" value="POLYPROTEIN, PUTATIVE-RELATED"/>
    <property type="match status" value="1"/>
</dbReference>
<feature type="region of interest" description="Disordered" evidence="1">
    <location>
        <begin position="190"/>
        <end position="244"/>
    </location>
</feature>
<dbReference type="EMBL" id="JBANQN010000005">
    <property type="protein sequence ID" value="KAK6789727.1"/>
    <property type="molecule type" value="Genomic_DNA"/>
</dbReference>
<name>A0AAN8TR34_SOLBU</name>
<evidence type="ECO:0000313" key="2">
    <source>
        <dbReference type="EMBL" id="KAK6789727.1"/>
    </source>
</evidence>
<feature type="compositionally biased region" description="Polar residues" evidence="1">
    <location>
        <begin position="235"/>
        <end position="244"/>
    </location>
</feature>
<reference evidence="2 3" key="1">
    <citation type="submission" date="2024-02" db="EMBL/GenBank/DDBJ databases">
        <title>de novo genome assembly of Solanum bulbocastanum strain 11H21.</title>
        <authorList>
            <person name="Hosaka A.J."/>
        </authorList>
    </citation>
    <scope>NUCLEOTIDE SEQUENCE [LARGE SCALE GENOMIC DNA]</scope>
    <source>
        <tissue evidence="2">Young leaves</tissue>
    </source>
</reference>
<protein>
    <submittedName>
        <fullName evidence="2">Uncharacterized protein</fullName>
    </submittedName>
</protein>
<dbReference type="AlphaFoldDB" id="A0AAN8TR34"/>
<proteinExistence type="predicted"/>